<proteinExistence type="inferred from homology"/>
<dbReference type="EC" id="1.-.-.-" evidence="10"/>
<comment type="similarity">
    <text evidence="2">Belongs to the CPA3 antiporters (TC 2.A.63) subunit D family.</text>
</comment>
<evidence type="ECO:0000256" key="1">
    <source>
        <dbReference type="ARBA" id="ARBA00004651"/>
    </source>
</evidence>
<feature type="transmembrane region" description="Helical" evidence="8">
    <location>
        <begin position="460"/>
        <end position="481"/>
    </location>
</feature>
<comment type="subcellular location">
    <subcellularLocation>
        <location evidence="1">Cell membrane</location>
        <topology evidence="1">Multi-pass membrane protein</topology>
    </subcellularLocation>
    <subcellularLocation>
        <location evidence="7">Membrane</location>
        <topology evidence="7">Multi-pass membrane protein</topology>
    </subcellularLocation>
</comment>
<accession>A0ABZ0S330</accession>
<dbReference type="PANTHER" id="PTHR42703">
    <property type="entry name" value="NADH DEHYDROGENASE"/>
    <property type="match status" value="1"/>
</dbReference>
<evidence type="ECO:0000256" key="3">
    <source>
        <dbReference type="ARBA" id="ARBA00022475"/>
    </source>
</evidence>
<feature type="transmembrane region" description="Helical" evidence="8">
    <location>
        <begin position="12"/>
        <end position="32"/>
    </location>
</feature>
<name>A0ABZ0S330_9GAMM</name>
<dbReference type="GO" id="GO:0016491">
    <property type="term" value="F:oxidoreductase activity"/>
    <property type="evidence" value="ECO:0007669"/>
    <property type="project" value="UniProtKB-KW"/>
</dbReference>
<feature type="transmembrane region" description="Helical" evidence="8">
    <location>
        <begin position="319"/>
        <end position="341"/>
    </location>
</feature>
<keyword evidence="10" id="KW-0560">Oxidoreductase</keyword>
<sequence length="609" mass="65525">MTSLPLASLPLAPLLLITLLWPLLLGLRPLLVDVGRWKLQQLDWPWLTAAWPALALVVFGADGGLRLDAWLTGGRWELDGQRRLLLALTALLWALAAWYARGYLRAEQQQARAGDATSRARLLRFGAFWPLTLCGNLLLLVAEDIASFYLGFALMTFAAYPLVIHNGSRVARRGGFAYLIMALVGEALILAGLLWGAGSGHGNSLAITLTELRLTLARAESGVWIGLLLWLGFGVKAGVIGLHTWLPLAHPVAPTPASAVLSGAMIKAGLVGWLSTLPLGLTTADPAFRGLGLAMLGAGLAGAFAAALVGVVQRQPKTVLAYSSVSQMGLLAVLVSLGLLQPQHWPMLSAAVILFTAHHGLNKGALFLGVEISRRPPPWPSWLLWTLMALPALSLAGALGSGLVAKWAYKSALDSAGDKRLLFWSGLAAVGTTALMARTLWLQWQERQEPRRNPPAAMPLAWLICVLAGLSLPLWIGWHAVAPDLPPLTALPALLWPLALGLLLSLVLGWSLCRFAPQIALQLSRWLPAGDLWWPLAWCARGLLRAGRWTAQALANMQAAWVTFWVAREQAMLAALDQLIRAEGWLRRQLAMLLLALAGGLAALLLSYP</sequence>
<evidence type="ECO:0000256" key="4">
    <source>
        <dbReference type="ARBA" id="ARBA00022692"/>
    </source>
</evidence>
<feature type="transmembrane region" description="Helical" evidence="8">
    <location>
        <begin position="347"/>
        <end position="370"/>
    </location>
</feature>
<evidence type="ECO:0000256" key="7">
    <source>
        <dbReference type="RuleBase" id="RU000320"/>
    </source>
</evidence>
<keyword evidence="3" id="KW-1003">Cell membrane</keyword>
<feature type="transmembrane region" description="Helical" evidence="8">
    <location>
        <begin position="382"/>
        <end position="409"/>
    </location>
</feature>
<evidence type="ECO:0000256" key="8">
    <source>
        <dbReference type="SAM" id="Phobius"/>
    </source>
</evidence>
<feature type="transmembrane region" description="Helical" evidence="8">
    <location>
        <begin position="223"/>
        <end position="246"/>
    </location>
</feature>
<evidence type="ECO:0000259" key="9">
    <source>
        <dbReference type="Pfam" id="PF00361"/>
    </source>
</evidence>
<dbReference type="Proteomes" id="UP001432180">
    <property type="component" value="Chromosome"/>
</dbReference>
<feature type="transmembrane region" description="Helical" evidence="8">
    <location>
        <begin position="258"/>
        <end position="279"/>
    </location>
</feature>
<feature type="transmembrane region" description="Helical" evidence="8">
    <location>
        <begin position="148"/>
        <end position="164"/>
    </location>
</feature>
<feature type="transmembrane region" description="Helical" evidence="8">
    <location>
        <begin position="176"/>
        <end position="195"/>
    </location>
</feature>
<dbReference type="RefSeq" id="WP_328985753.1">
    <property type="nucleotide sequence ID" value="NZ_CP121472.1"/>
</dbReference>
<gene>
    <name evidence="10" type="primary">hyfB_1</name>
    <name evidence="10" type="ORF">Thiowin_00048</name>
</gene>
<keyword evidence="11" id="KW-1185">Reference proteome</keyword>
<dbReference type="EMBL" id="CP121472">
    <property type="protein sequence ID" value="WPL15168.1"/>
    <property type="molecule type" value="Genomic_DNA"/>
</dbReference>
<dbReference type="InterPro" id="IPR050586">
    <property type="entry name" value="CPA3_Na-H_Antiporter_D"/>
</dbReference>
<feature type="transmembrane region" description="Helical" evidence="8">
    <location>
        <begin position="590"/>
        <end position="608"/>
    </location>
</feature>
<keyword evidence="5 8" id="KW-1133">Transmembrane helix</keyword>
<keyword evidence="4 7" id="KW-0812">Transmembrane</keyword>
<evidence type="ECO:0000256" key="5">
    <source>
        <dbReference type="ARBA" id="ARBA00022989"/>
    </source>
</evidence>
<dbReference type="Pfam" id="PF00361">
    <property type="entry name" value="Proton_antipo_M"/>
    <property type="match status" value="1"/>
</dbReference>
<feature type="transmembrane region" description="Helical" evidence="8">
    <location>
        <begin position="493"/>
        <end position="513"/>
    </location>
</feature>
<feature type="transmembrane region" description="Helical" evidence="8">
    <location>
        <begin position="44"/>
        <end position="64"/>
    </location>
</feature>
<organism evidence="10 11">
    <name type="scientific">Thiorhodovibrio winogradskyi</name>
    <dbReference type="NCBI Taxonomy" id="77007"/>
    <lineage>
        <taxon>Bacteria</taxon>
        <taxon>Pseudomonadati</taxon>
        <taxon>Pseudomonadota</taxon>
        <taxon>Gammaproteobacteria</taxon>
        <taxon>Chromatiales</taxon>
        <taxon>Chromatiaceae</taxon>
        <taxon>Thiorhodovibrio</taxon>
    </lineage>
</organism>
<reference evidence="10 11" key="1">
    <citation type="journal article" date="2023" name="Microorganisms">
        <title>Thiorhodovibrio frisius and Trv. litoralis spp. nov., Two Novel Members from a Clade of Fastidious Purple Sulfur Bacteria That Exhibit Unique Red-Shifted Light-Harvesting Capabilities.</title>
        <authorList>
            <person name="Methner A."/>
            <person name="Kuzyk S.B."/>
            <person name="Petersen J."/>
            <person name="Bauer S."/>
            <person name="Brinkmann H."/>
            <person name="Sichau K."/>
            <person name="Wanner G."/>
            <person name="Wolf J."/>
            <person name="Neumann-Schaal M."/>
            <person name="Henke P."/>
            <person name="Tank M."/>
            <person name="Sproer C."/>
            <person name="Bunk B."/>
            <person name="Overmann J."/>
        </authorList>
    </citation>
    <scope>NUCLEOTIDE SEQUENCE [LARGE SCALE GENOMIC DNA]</scope>
    <source>
        <strain evidence="10 11">DSM 6702</strain>
    </source>
</reference>
<keyword evidence="6 8" id="KW-0472">Membrane</keyword>
<evidence type="ECO:0000313" key="11">
    <source>
        <dbReference type="Proteomes" id="UP001432180"/>
    </source>
</evidence>
<evidence type="ECO:0000313" key="10">
    <source>
        <dbReference type="EMBL" id="WPL15168.1"/>
    </source>
</evidence>
<feature type="transmembrane region" description="Helical" evidence="8">
    <location>
        <begin position="291"/>
        <end position="312"/>
    </location>
</feature>
<protein>
    <submittedName>
        <fullName evidence="10">Hydrogenase-4 component B</fullName>
        <ecNumber evidence="10">1.-.-.-</ecNumber>
    </submittedName>
</protein>
<evidence type="ECO:0000256" key="6">
    <source>
        <dbReference type="ARBA" id="ARBA00023136"/>
    </source>
</evidence>
<feature type="transmembrane region" description="Helical" evidence="8">
    <location>
        <begin position="122"/>
        <end position="142"/>
    </location>
</feature>
<dbReference type="PANTHER" id="PTHR42703:SF1">
    <property type="entry name" value="NA(+)_H(+) ANTIPORTER SUBUNIT D1"/>
    <property type="match status" value="1"/>
</dbReference>
<feature type="transmembrane region" description="Helical" evidence="8">
    <location>
        <begin position="421"/>
        <end position="440"/>
    </location>
</feature>
<feature type="transmembrane region" description="Helical" evidence="8">
    <location>
        <begin position="84"/>
        <end position="101"/>
    </location>
</feature>
<feature type="domain" description="NADH:quinone oxidoreductase/Mrp antiporter transmembrane" evidence="9">
    <location>
        <begin position="142"/>
        <end position="371"/>
    </location>
</feature>
<dbReference type="InterPro" id="IPR001750">
    <property type="entry name" value="ND/Mrp_TM"/>
</dbReference>
<evidence type="ECO:0000256" key="2">
    <source>
        <dbReference type="ARBA" id="ARBA00005346"/>
    </source>
</evidence>